<feature type="compositionally biased region" description="Low complexity" evidence="1">
    <location>
        <begin position="77"/>
        <end position="142"/>
    </location>
</feature>
<evidence type="ECO:0000313" key="3">
    <source>
        <dbReference type="Proteomes" id="UP001419268"/>
    </source>
</evidence>
<keyword evidence="3" id="KW-1185">Reference proteome</keyword>
<evidence type="ECO:0000256" key="1">
    <source>
        <dbReference type="SAM" id="MobiDB-lite"/>
    </source>
</evidence>
<protein>
    <submittedName>
        <fullName evidence="2">Uncharacterized protein</fullName>
    </submittedName>
</protein>
<proteinExistence type="predicted"/>
<accession>A0AAP0F046</accession>
<gene>
    <name evidence="2" type="ORF">Scep_024865</name>
</gene>
<dbReference type="EMBL" id="JBBNAG010000010">
    <property type="protein sequence ID" value="KAK9101435.1"/>
    <property type="molecule type" value="Genomic_DNA"/>
</dbReference>
<feature type="region of interest" description="Disordered" evidence="1">
    <location>
        <begin position="1"/>
        <end position="144"/>
    </location>
</feature>
<dbReference type="AlphaFoldDB" id="A0AAP0F046"/>
<organism evidence="2 3">
    <name type="scientific">Stephania cephalantha</name>
    <dbReference type="NCBI Taxonomy" id="152367"/>
    <lineage>
        <taxon>Eukaryota</taxon>
        <taxon>Viridiplantae</taxon>
        <taxon>Streptophyta</taxon>
        <taxon>Embryophyta</taxon>
        <taxon>Tracheophyta</taxon>
        <taxon>Spermatophyta</taxon>
        <taxon>Magnoliopsida</taxon>
        <taxon>Ranunculales</taxon>
        <taxon>Menispermaceae</taxon>
        <taxon>Menispermoideae</taxon>
        <taxon>Cissampelideae</taxon>
        <taxon>Stephania</taxon>
    </lineage>
</organism>
<evidence type="ECO:0000313" key="2">
    <source>
        <dbReference type="EMBL" id="KAK9101435.1"/>
    </source>
</evidence>
<reference evidence="2 3" key="1">
    <citation type="submission" date="2024-01" db="EMBL/GenBank/DDBJ databases">
        <title>Genome assemblies of Stephania.</title>
        <authorList>
            <person name="Yang L."/>
        </authorList>
    </citation>
    <scope>NUCLEOTIDE SEQUENCE [LARGE SCALE GENOMIC DNA]</scope>
    <source>
        <strain evidence="2">JXDWG</strain>
        <tissue evidence="2">Leaf</tissue>
    </source>
</reference>
<sequence length="299" mass="31801">MTRRHSDRILTDGDLDGQPQIGGGGGRTPAARCRGLSRGRVQSGRGRAASGDRGSLREGRMGPIVSGTQSSDRGLDTISPSSSTRPTSTTHIPTISPTGPSSSNHTPSSHSNQSGSSSRHGTPSPTIFAPPSTASPAPSSWSHKAMGAPLERLKGAMKLPRSLLSSPLPSTPSAAPQEGRGGTLHIVRFSITIESVGHGIDTVTIGQEHISGQGLIRLHITEKMKRAALVQALQSTTVAYGLFRTYEDILALDKDEYDEAKLVRRREEHTQATPDQPIDEEQLYYDAAEVCPKGRVYGL</sequence>
<dbReference type="Proteomes" id="UP001419268">
    <property type="component" value="Unassembled WGS sequence"/>
</dbReference>
<feature type="compositionally biased region" description="Low complexity" evidence="1">
    <location>
        <begin position="43"/>
        <end position="53"/>
    </location>
</feature>
<name>A0AAP0F046_9MAGN</name>
<comment type="caution">
    <text evidence="2">The sequence shown here is derived from an EMBL/GenBank/DDBJ whole genome shotgun (WGS) entry which is preliminary data.</text>
</comment>